<keyword evidence="6" id="KW-0406">Ion transport</keyword>
<evidence type="ECO:0000256" key="9">
    <source>
        <dbReference type="ARBA" id="ARBA00047524"/>
    </source>
</evidence>
<evidence type="ECO:0000256" key="1">
    <source>
        <dbReference type="ARBA" id="ARBA00004141"/>
    </source>
</evidence>
<dbReference type="GO" id="GO:0015386">
    <property type="term" value="F:potassium:proton antiporter activity"/>
    <property type="evidence" value="ECO:0007669"/>
    <property type="project" value="TreeGrafter"/>
</dbReference>
<feature type="region of interest" description="Disordered" evidence="11">
    <location>
        <begin position="1880"/>
        <end position="1900"/>
    </location>
</feature>
<keyword evidence="3 12" id="KW-0812">Transmembrane</keyword>
<feature type="region of interest" description="Disordered" evidence="11">
    <location>
        <begin position="1326"/>
        <end position="1347"/>
    </location>
</feature>
<dbReference type="InterPro" id="IPR018490">
    <property type="entry name" value="cNMP-bd_dom_sf"/>
</dbReference>
<evidence type="ECO:0000256" key="2">
    <source>
        <dbReference type="ARBA" id="ARBA00022448"/>
    </source>
</evidence>
<dbReference type="OrthoDB" id="441412at2759"/>
<keyword evidence="15" id="KW-1185">Reference proteome</keyword>
<evidence type="ECO:0000256" key="5">
    <source>
        <dbReference type="ARBA" id="ARBA00023053"/>
    </source>
</evidence>
<keyword evidence="5" id="KW-0915">Sodium</keyword>
<dbReference type="GO" id="GO:0005886">
    <property type="term" value="C:plasma membrane"/>
    <property type="evidence" value="ECO:0007669"/>
    <property type="project" value="TreeGrafter"/>
</dbReference>
<dbReference type="Gene3D" id="6.10.140.1330">
    <property type="match status" value="1"/>
</dbReference>
<feature type="compositionally biased region" description="Polar residues" evidence="11">
    <location>
        <begin position="816"/>
        <end position="837"/>
    </location>
</feature>
<comment type="caution">
    <text evidence="14">The sequence shown here is derived from an EMBL/GenBank/DDBJ whole genome shotgun (WGS) entry which is preliminary data.</text>
</comment>
<reference evidence="14 15" key="1">
    <citation type="submission" date="2017-08" db="EMBL/GenBank/DDBJ databases">
        <title>Acidophilic green algal genome provides insights into adaptation to an acidic environment.</title>
        <authorList>
            <person name="Hirooka S."/>
            <person name="Hirose Y."/>
            <person name="Kanesaki Y."/>
            <person name="Higuchi S."/>
            <person name="Fujiwara T."/>
            <person name="Onuma R."/>
            <person name="Era A."/>
            <person name="Ohbayashi R."/>
            <person name="Uzuka A."/>
            <person name="Nozaki H."/>
            <person name="Yoshikawa H."/>
            <person name="Miyagishima S.Y."/>
        </authorList>
    </citation>
    <scope>NUCLEOTIDE SEQUENCE [LARGE SCALE GENOMIC DNA]</scope>
    <source>
        <strain evidence="14 15">NIES-2499</strain>
    </source>
</reference>
<dbReference type="SUPFAM" id="SSF51206">
    <property type="entry name" value="cAMP-binding domain-like"/>
    <property type="match status" value="1"/>
</dbReference>
<comment type="catalytic activity">
    <reaction evidence="9">
        <text>Na(+)(in) + H(+)(out) = Na(+)(out) + H(+)(in)</text>
        <dbReference type="Rhea" id="RHEA:29419"/>
        <dbReference type="ChEBI" id="CHEBI:15378"/>
        <dbReference type="ChEBI" id="CHEBI:29101"/>
    </reaction>
</comment>
<proteinExistence type="predicted"/>
<gene>
    <name evidence="14" type="ORF">CEUSTIGMA_g8395.t1</name>
</gene>
<feature type="transmembrane region" description="Helical" evidence="12">
    <location>
        <begin position="345"/>
        <end position="368"/>
    </location>
</feature>
<feature type="compositionally biased region" description="Low complexity" evidence="11">
    <location>
        <begin position="1931"/>
        <end position="1954"/>
    </location>
</feature>
<evidence type="ECO:0000256" key="4">
    <source>
        <dbReference type="ARBA" id="ARBA00022989"/>
    </source>
</evidence>
<feature type="compositionally biased region" description="Polar residues" evidence="11">
    <location>
        <begin position="1174"/>
        <end position="1192"/>
    </location>
</feature>
<feature type="transmembrane region" description="Helical" evidence="12">
    <location>
        <begin position="300"/>
        <end position="325"/>
    </location>
</feature>
<keyword evidence="4 12" id="KW-1133">Transmembrane helix</keyword>
<dbReference type="Pfam" id="PF00999">
    <property type="entry name" value="Na_H_Exchanger"/>
    <property type="match status" value="1"/>
</dbReference>
<dbReference type="PANTHER" id="PTHR10110">
    <property type="entry name" value="SODIUM/HYDROGEN EXCHANGER"/>
    <property type="match status" value="1"/>
</dbReference>
<sequence>MAWQNSDGLAELAKPFSCSTANVSYEHRVDDPTHYNFCMVPDSSYDAVLFVAVALLVATAASVKMSALNVLLVGALCQCLAYTYNLGRFGNSITLWLGMEPAEVFFYVFLPPLLLDSSVRVDYFLFKKVLLLSLTFAFGVVAVSTFMSIPILLYGLGLGNDGWTWVHVALFSSMVASTDAVAVSANLKAGGAPELLSALLEGESLFNDASGLVLFDIFLKKLAQQSKKSGGMAAVRTFGVKSLLQIDNEAALSAAAAAAGTPLSQSSAVSLSSQTADASEADTSHAWALAQELFAVSKEFVWLAGGGLVIGLFFGILTTQMLRWLQWRRVKPHVEVSVTLGGAYFVYYVANAYLLSSGVIAVVCYGLYGASSMTWHMSIKCKREGWMGQFWDVLAFGTNGIIFFYVGVSSANFLIRLSGSIGEDEHSRVFWAIGMTLPLIYLTLTLLRGLLIAAFTPLIRRLSGSDIDLSWQGVVFATMGGLRGSVSLILAQTVLTLQSKEDDASKKGVRVTSEMGIYTAGYVLMTLLINGPLLTPLMTWLKLNAISSVKKQIHSKTKAALLQYTESVIQELRGQGAEMMRGVDWGAVEAYVDLKHTLEKVLPESTHPVPDEVEPESDDPKPPNTGGMGLDEPLLGPAEREQSIPSALQKGSAWLRHQIRAADENGLPSTSSNGQLKRSSTFGELLAASGPSEPSRLVATRLSSRGELWQSSMTRGNSQSLDLQDQNELTFGFGSGRKAAAEALRQALASEAGGGSGIAADGLVRNESTHRSPRVNENGDLQSCNNLLSAAASSSTPSGLLPENCDTLEQSLVGQSKLGTTSHNATSIENAPSVNRYSSSQLQESLSENEFTLGFSGGRAAAAALKKALATQQQQHLKDSTRTDSEPHTSEVVAPIRPSPRPSLESATFNATAARSTAIESQCATSASGKQRAPLLKASDLKRLDDEYAAMLREEKHGNCFFLEKPLHASEAIGMEPTSLSAVAAAAFAADERPSRKMMGSGMSREGSSSLKRASSFAQRLSLTLRQGSSANPILKVGQSMLADHEDSPSNHVSIRMPSYQGDGGPRFWRSSHMSHPFNVDSADEPFEAQDVSGQSPQDVDDTVLSAFLAHVEDDAEARDPHGLADRLHLPVSPKAEDRDNNIRSAFLNGPIPSISEEEELNGGKEAFEEKGHQQVQSNLPGNSGKQSLTSGQCTAFSRHQGVIIQGATSISLPTTGWNLADKNAAMSALIPCSGSTLNPMAFNRLQGAQNTLQEMLEETQQLKPTQESPLPQLRDLPSTATGPLHAARRPGRSPHMRMDPMMSLSASSGRLSAGTKIVFKSKVGQVPESEHVAGDQSSTAGPGLREPSVLKKVSGWLSSATNKDILITNTSLRMYKKSEGMVMPSLHHTASDSATMNTSHGSGSKPLMAGVVSAAFSAGSRPLLQDDQGLEDCGSDNDLVLPCNESTRQEAISEYRVRLISGLKRYFHTKHEEGLLSGQGMRILDYCCGVAADHPENAIDLWTSVEEEVSGHGWVAWLHFNIRCCVVSINNERRWWPFKRMIGKFMQWIAAMLARYLSRVMMVGLEVALEMWQALTVSPQAQWLDYAGDMGILLRAELNDQAELAWRFIIDREIEAPDRFQAIQSHRAAMAVLRQQQGFVQQLYEAGMVDEHEVEGLTAPIERRMWKLEMRGPRWKQPSLTQVLTNVPFLMEASQEARTWFRSFGRLARFSKGEAISTDGEAKCLFIVVNGMVRIELASEVDDAQQEGEEEMHADVFYIGTGGVGGLTRSLLGGHLTGSRVRVTYYAEANALGKGPVLFLVPQECIEQLQEEVLAGNEDLRLLQLGMFRLAGQLLLERQQRSTVGSIVQLLVSTVHSTEQQLGLGKRCRLRLVLDSPPGSAVVPGDTRHTLQRTTAGRGERMRMSIMNSIFDGTGPELKIRRRRRRTAESESGSSSSSSGSSYSEGSQASSKSHMTGVPRLTGVGAGTVEQSFVEISDEEEDRLTRRCVERAVQMFESLKTSFRQAELITLVPGQAIVQRSTLILMRGSLIQKRVHLHSVAHRQGSAVVEAVQDSVLPVFKPPSLLLWLPDYLNSGLSQFFKFGEAVVYIAGPHGATLLACDVLMGGQEGSGSIEVLKAPSAVSASLLKATVAAAAATSGSGEVVSGAVGFSRSSSIARAVEGAAGGPILGNPLLSRSTSIRFHQHL</sequence>
<organism evidence="14 15">
    <name type="scientific">Chlamydomonas eustigma</name>
    <dbReference type="NCBI Taxonomy" id="1157962"/>
    <lineage>
        <taxon>Eukaryota</taxon>
        <taxon>Viridiplantae</taxon>
        <taxon>Chlorophyta</taxon>
        <taxon>core chlorophytes</taxon>
        <taxon>Chlorophyceae</taxon>
        <taxon>CS clade</taxon>
        <taxon>Chlamydomonadales</taxon>
        <taxon>Chlamydomonadaceae</taxon>
        <taxon>Chlamydomonas</taxon>
    </lineage>
</organism>
<dbReference type="GO" id="GO:0051453">
    <property type="term" value="P:regulation of intracellular pH"/>
    <property type="evidence" value="ECO:0007669"/>
    <property type="project" value="TreeGrafter"/>
</dbReference>
<dbReference type="GO" id="GO:0015385">
    <property type="term" value="F:sodium:proton antiporter activity"/>
    <property type="evidence" value="ECO:0007669"/>
    <property type="project" value="InterPro"/>
</dbReference>
<feature type="region of interest" description="Disordered" evidence="11">
    <location>
        <begin position="1260"/>
        <end position="1299"/>
    </location>
</feature>
<feature type="transmembrane region" description="Helical" evidence="12">
    <location>
        <begin position="389"/>
        <end position="408"/>
    </location>
</feature>
<accession>A0A250XDW0</accession>
<feature type="region of interest" description="Disordered" evidence="11">
    <location>
        <begin position="1170"/>
        <end position="1192"/>
    </location>
</feature>
<dbReference type="EMBL" id="BEGY01000058">
    <property type="protein sequence ID" value="GAX80960.1"/>
    <property type="molecule type" value="Genomic_DNA"/>
</dbReference>
<evidence type="ECO:0000256" key="12">
    <source>
        <dbReference type="SAM" id="Phobius"/>
    </source>
</evidence>
<feature type="compositionally biased region" description="Basic and acidic residues" evidence="11">
    <location>
        <begin position="876"/>
        <end position="889"/>
    </location>
</feature>
<feature type="compositionally biased region" description="Polar residues" evidence="11">
    <location>
        <begin position="1260"/>
        <end position="1270"/>
    </location>
</feature>
<evidence type="ECO:0000256" key="3">
    <source>
        <dbReference type="ARBA" id="ARBA00022692"/>
    </source>
</evidence>
<evidence type="ECO:0000256" key="6">
    <source>
        <dbReference type="ARBA" id="ARBA00023065"/>
    </source>
</evidence>
<feature type="region of interest" description="Disordered" evidence="11">
    <location>
        <begin position="602"/>
        <end position="648"/>
    </location>
</feature>
<evidence type="ECO:0000256" key="11">
    <source>
        <dbReference type="SAM" id="MobiDB-lite"/>
    </source>
</evidence>
<evidence type="ECO:0000313" key="14">
    <source>
        <dbReference type="EMBL" id="GAX80960.1"/>
    </source>
</evidence>
<dbReference type="GO" id="GO:0098719">
    <property type="term" value="P:sodium ion import across plasma membrane"/>
    <property type="evidence" value="ECO:0007669"/>
    <property type="project" value="TreeGrafter"/>
</dbReference>
<dbReference type="InterPro" id="IPR018422">
    <property type="entry name" value="Cation/H_exchanger_CPA1"/>
</dbReference>
<feature type="transmembrane region" description="Helical" evidence="12">
    <location>
        <begin position="428"/>
        <end position="453"/>
    </location>
</feature>
<feature type="transmembrane region" description="Helical" evidence="12">
    <location>
        <begin position="515"/>
        <end position="541"/>
    </location>
</feature>
<feature type="transmembrane region" description="Helical" evidence="12">
    <location>
        <begin position="104"/>
        <end position="123"/>
    </location>
</feature>
<feature type="region of interest" description="Disordered" evidence="11">
    <location>
        <begin position="1118"/>
        <end position="1137"/>
    </location>
</feature>
<dbReference type="PANTHER" id="PTHR10110:SF197">
    <property type="entry name" value="SODIUM_HYDROGEN EXCHANGER"/>
    <property type="match status" value="1"/>
</dbReference>
<evidence type="ECO:0000259" key="13">
    <source>
        <dbReference type="Pfam" id="PF00999"/>
    </source>
</evidence>
<feature type="region of interest" description="Disordered" evidence="11">
    <location>
        <begin position="816"/>
        <end position="841"/>
    </location>
</feature>
<feature type="transmembrane region" description="Helical" evidence="12">
    <location>
        <begin position="130"/>
        <end position="153"/>
    </location>
</feature>
<comment type="catalytic activity">
    <reaction evidence="10">
        <text>K(+)(in) + H(+)(out) = K(+)(out) + H(+)(in)</text>
        <dbReference type="Rhea" id="RHEA:29467"/>
        <dbReference type="ChEBI" id="CHEBI:15378"/>
        <dbReference type="ChEBI" id="CHEBI:29103"/>
    </reaction>
</comment>
<dbReference type="Proteomes" id="UP000232323">
    <property type="component" value="Unassembled WGS sequence"/>
</dbReference>
<evidence type="ECO:0000256" key="7">
    <source>
        <dbReference type="ARBA" id="ARBA00023136"/>
    </source>
</evidence>
<protein>
    <recommendedName>
        <fullName evidence="13">Cation/H+ exchanger transmembrane domain-containing protein</fullName>
    </recommendedName>
</protein>
<keyword evidence="7 12" id="KW-0472">Membrane</keyword>
<keyword evidence="2" id="KW-0813">Transport</keyword>
<evidence type="ECO:0000256" key="10">
    <source>
        <dbReference type="ARBA" id="ARBA00047912"/>
    </source>
</evidence>
<keyword evidence="8" id="KW-0739">Sodium transport</keyword>
<feature type="region of interest" description="Disordered" evidence="11">
    <location>
        <begin position="1916"/>
        <end position="1964"/>
    </location>
</feature>
<feature type="region of interest" description="Disordered" evidence="11">
    <location>
        <begin position="872"/>
        <end position="904"/>
    </location>
</feature>
<feature type="domain" description="Cation/H+ exchanger transmembrane" evidence="13">
    <location>
        <begin position="99"/>
        <end position="540"/>
    </location>
</feature>
<comment type="subcellular location">
    <subcellularLocation>
        <location evidence="1">Membrane</location>
        <topology evidence="1">Multi-pass membrane protein</topology>
    </subcellularLocation>
</comment>
<dbReference type="InterPro" id="IPR006153">
    <property type="entry name" value="Cation/H_exchanger_TM"/>
</dbReference>
<feature type="compositionally biased region" description="Basic residues" evidence="11">
    <location>
        <begin position="1287"/>
        <end position="1296"/>
    </location>
</feature>
<name>A0A250XDW0_9CHLO</name>
<evidence type="ECO:0000256" key="8">
    <source>
        <dbReference type="ARBA" id="ARBA00023201"/>
    </source>
</evidence>
<feature type="region of interest" description="Disordered" evidence="11">
    <location>
        <begin position="1064"/>
        <end position="1083"/>
    </location>
</feature>
<evidence type="ECO:0000313" key="15">
    <source>
        <dbReference type="Proteomes" id="UP000232323"/>
    </source>
</evidence>